<dbReference type="AlphaFoldDB" id="A0A5D2W779"/>
<protein>
    <submittedName>
        <fullName evidence="1">Uncharacterized protein</fullName>
    </submittedName>
</protein>
<dbReference type="InterPro" id="IPR027417">
    <property type="entry name" value="P-loop_NTPase"/>
</dbReference>
<evidence type="ECO:0000313" key="2">
    <source>
        <dbReference type="Proteomes" id="UP000323597"/>
    </source>
</evidence>
<dbReference type="Proteomes" id="UP000323597">
    <property type="component" value="Chromosome D01"/>
</dbReference>
<evidence type="ECO:0000313" key="1">
    <source>
        <dbReference type="EMBL" id="TYI97378.1"/>
    </source>
</evidence>
<accession>A0A5D2W779</accession>
<gene>
    <name evidence="1" type="ORF">E1A91_D01G140200v1</name>
</gene>
<name>A0A5D2W779_GOSMU</name>
<keyword evidence="2" id="KW-1185">Reference proteome</keyword>
<dbReference type="Gene3D" id="3.40.50.300">
    <property type="entry name" value="P-loop containing nucleotide triphosphate hydrolases"/>
    <property type="match status" value="1"/>
</dbReference>
<dbReference type="EMBL" id="CM017649">
    <property type="protein sequence ID" value="TYI97378.1"/>
    <property type="molecule type" value="Genomic_DNA"/>
</dbReference>
<reference evidence="1 2" key="1">
    <citation type="submission" date="2019-07" db="EMBL/GenBank/DDBJ databases">
        <title>WGS assembly of Gossypium mustelinum.</title>
        <authorList>
            <person name="Chen Z.J."/>
            <person name="Sreedasyam A."/>
            <person name="Ando A."/>
            <person name="Song Q."/>
            <person name="De L."/>
            <person name="Hulse-Kemp A."/>
            <person name="Ding M."/>
            <person name="Ye W."/>
            <person name="Kirkbride R."/>
            <person name="Jenkins J."/>
            <person name="Plott C."/>
            <person name="Lovell J."/>
            <person name="Lin Y.-M."/>
            <person name="Vaughn R."/>
            <person name="Liu B."/>
            <person name="Li W."/>
            <person name="Simpson S."/>
            <person name="Scheffler B."/>
            <person name="Saski C."/>
            <person name="Grover C."/>
            <person name="Hu G."/>
            <person name="Conover J."/>
            <person name="Carlson J."/>
            <person name="Shu S."/>
            <person name="Boston L."/>
            <person name="Williams M."/>
            <person name="Peterson D."/>
            <person name="Mcgee K."/>
            <person name="Jones D."/>
            <person name="Wendel J."/>
            <person name="Stelly D."/>
            <person name="Grimwood J."/>
            <person name="Schmutz J."/>
        </authorList>
    </citation>
    <scope>NUCLEOTIDE SEQUENCE [LARGE SCALE GENOMIC DNA]</scope>
    <source>
        <strain evidence="1">1408120.09</strain>
    </source>
</reference>
<sequence length="121" mass="13750">MANKKAAFCSIDLDTNESSRVWLDHAEGLPFSKFSGEWGSRLSFCFPTECAEFTSRGGPSGSGKTSLAHKMENIVGCEVVSLESYFKPEQVKDFKYDDFNSLDLPLLSKEWKHCFQNHWKQ</sequence>
<dbReference type="SUPFAM" id="SSF52540">
    <property type="entry name" value="P-loop containing nucleoside triphosphate hydrolases"/>
    <property type="match status" value="1"/>
</dbReference>
<proteinExistence type="predicted"/>
<organism evidence="1 2">
    <name type="scientific">Gossypium mustelinum</name>
    <name type="common">Cotton</name>
    <name type="synonym">Gossypium caicoense</name>
    <dbReference type="NCBI Taxonomy" id="34275"/>
    <lineage>
        <taxon>Eukaryota</taxon>
        <taxon>Viridiplantae</taxon>
        <taxon>Streptophyta</taxon>
        <taxon>Embryophyta</taxon>
        <taxon>Tracheophyta</taxon>
        <taxon>Spermatophyta</taxon>
        <taxon>Magnoliopsida</taxon>
        <taxon>eudicotyledons</taxon>
        <taxon>Gunneridae</taxon>
        <taxon>Pentapetalae</taxon>
        <taxon>rosids</taxon>
        <taxon>malvids</taxon>
        <taxon>Malvales</taxon>
        <taxon>Malvaceae</taxon>
        <taxon>Malvoideae</taxon>
        <taxon>Gossypium</taxon>
    </lineage>
</organism>